<protein>
    <submittedName>
        <fullName evidence="7">RNA polymerase sigma factor</fullName>
    </submittedName>
</protein>
<dbReference type="InterPro" id="IPR039425">
    <property type="entry name" value="RNA_pol_sigma-70-like"/>
</dbReference>
<feature type="domain" description="RNA polymerase sigma-70 region 2" evidence="5">
    <location>
        <begin position="9"/>
        <end position="76"/>
    </location>
</feature>
<dbReference type="CDD" id="cd06171">
    <property type="entry name" value="Sigma70_r4"/>
    <property type="match status" value="1"/>
</dbReference>
<dbReference type="Gene3D" id="1.10.10.10">
    <property type="entry name" value="Winged helix-like DNA-binding domain superfamily/Winged helix DNA-binding domain"/>
    <property type="match status" value="1"/>
</dbReference>
<reference evidence="8" key="1">
    <citation type="journal article" date="2019" name="Int. J. Syst. Evol. Microbiol.">
        <title>The Global Catalogue of Microorganisms (GCM) 10K type strain sequencing project: providing services to taxonomists for standard genome sequencing and annotation.</title>
        <authorList>
            <consortium name="The Broad Institute Genomics Platform"/>
            <consortium name="The Broad Institute Genome Sequencing Center for Infectious Disease"/>
            <person name="Wu L."/>
            <person name="Ma J."/>
        </authorList>
    </citation>
    <scope>NUCLEOTIDE SEQUENCE [LARGE SCALE GENOMIC DNA]</scope>
    <source>
        <strain evidence="8">CCM 8691</strain>
    </source>
</reference>
<dbReference type="InterPro" id="IPR007627">
    <property type="entry name" value="RNA_pol_sigma70_r2"/>
</dbReference>
<keyword evidence="2" id="KW-0805">Transcription regulation</keyword>
<evidence type="ECO:0000313" key="7">
    <source>
        <dbReference type="EMBL" id="MFC4210728.1"/>
    </source>
</evidence>
<dbReference type="Proteomes" id="UP001595789">
    <property type="component" value="Unassembled WGS sequence"/>
</dbReference>
<dbReference type="NCBIfam" id="TIGR02937">
    <property type="entry name" value="sigma70-ECF"/>
    <property type="match status" value="1"/>
</dbReference>
<sequence>MTTFEFNHLVNAHSVSLKSHALKFTNDIEDANDLVQDTLVKAIRFYENFQEGTNIKGWLFVIMRNTFINNYRKLAKTRTLITQTDEISSVNLVHSSTRNHAEGKFVIGDISKALASLPEAYHTPFIRYFEGYKYHEIADMLQIPLGTVKTRIFVAREMLKKYLKTYAKDTHGEQILGLKKQ</sequence>
<dbReference type="InterPro" id="IPR014284">
    <property type="entry name" value="RNA_pol_sigma-70_dom"/>
</dbReference>
<dbReference type="InterPro" id="IPR036388">
    <property type="entry name" value="WH-like_DNA-bd_sf"/>
</dbReference>
<keyword evidence="4" id="KW-0804">Transcription</keyword>
<dbReference type="SUPFAM" id="SSF88946">
    <property type="entry name" value="Sigma2 domain of RNA polymerase sigma factors"/>
    <property type="match status" value="1"/>
</dbReference>
<dbReference type="RefSeq" id="WP_378982807.1">
    <property type="nucleotide sequence ID" value="NZ_JBHSBW010000007.1"/>
</dbReference>
<evidence type="ECO:0000256" key="4">
    <source>
        <dbReference type="ARBA" id="ARBA00023163"/>
    </source>
</evidence>
<feature type="domain" description="RNA polymerase sigma factor 70 region 4 type 2" evidence="6">
    <location>
        <begin position="109"/>
        <end position="159"/>
    </location>
</feature>
<dbReference type="PANTHER" id="PTHR43133:SF25">
    <property type="entry name" value="RNA POLYMERASE SIGMA FACTOR RFAY-RELATED"/>
    <property type="match status" value="1"/>
</dbReference>
<dbReference type="Gene3D" id="1.10.1740.10">
    <property type="match status" value="1"/>
</dbReference>
<accession>A0ABV8P680</accession>
<evidence type="ECO:0000256" key="3">
    <source>
        <dbReference type="ARBA" id="ARBA00023082"/>
    </source>
</evidence>
<dbReference type="EMBL" id="JBHSBW010000007">
    <property type="protein sequence ID" value="MFC4210728.1"/>
    <property type="molecule type" value="Genomic_DNA"/>
</dbReference>
<evidence type="ECO:0000313" key="8">
    <source>
        <dbReference type="Proteomes" id="UP001595789"/>
    </source>
</evidence>
<proteinExistence type="inferred from homology"/>
<dbReference type="InterPro" id="IPR013325">
    <property type="entry name" value="RNA_pol_sigma_r2"/>
</dbReference>
<dbReference type="InterPro" id="IPR013249">
    <property type="entry name" value="RNA_pol_sigma70_r4_t2"/>
</dbReference>
<gene>
    <name evidence="7" type="ORF">ACFOWA_06030</name>
</gene>
<keyword evidence="3" id="KW-0731">Sigma factor</keyword>
<evidence type="ECO:0000256" key="1">
    <source>
        <dbReference type="ARBA" id="ARBA00010641"/>
    </source>
</evidence>
<comment type="similarity">
    <text evidence="1">Belongs to the sigma-70 factor family. ECF subfamily.</text>
</comment>
<dbReference type="SUPFAM" id="SSF88659">
    <property type="entry name" value="Sigma3 and sigma4 domains of RNA polymerase sigma factors"/>
    <property type="match status" value="1"/>
</dbReference>
<dbReference type="PANTHER" id="PTHR43133">
    <property type="entry name" value="RNA POLYMERASE ECF-TYPE SIGMA FACTO"/>
    <property type="match status" value="1"/>
</dbReference>
<evidence type="ECO:0000256" key="2">
    <source>
        <dbReference type="ARBA" id="ARBA00023015"/>
    </source>
</evidence>
<keyword evidence="8" id="KW-1185">Reference proteome</keyword>
<dbReference type="InterPro" id="IPR013324">
    <property type="entry name" value="RNA_pol_sigma_r3/r4-like"/>
</dbReference>
<dbReference type="Pfam" id="PF08281">
    <property type="entry name" value="Sigma70_r4_2"/>
    <property type="match status" value="1"/>
</dbReference>
<evidence type="ECO:0000259" key="6">
    <source>
        <dbReference type="Pfam" id="PF08281"/>
    </source>
</evidence>
<dbReference type="Pfam" id="PF04542">
    <property type="entry name" value="Sigma70_r2"/>
    <property type="match status" value="1"/>
</dbReference>
<organism evidence="7 8">
    <name type="scientific">Pedobacter lithocola</name>
    <dbReference type="NCBI Taxonomy" id="1908239"/>
    <lineage>
        <taxon>Bacteria</taxon>
        <taxon>Pseudomonadati</taxon>
        <taxon>Bacteroidota</taxon>
        <taxon>Sphingobacteriia</taxon>
        <taxon>Sphingobacteriales</taxon>
        <taxon>Sphingobacteriaceae</taxon>
        <taxon>Pedobacter</taxon>
    </lineage>
</organism>
<comment type="caution">
    <text evidence="7">The sequence shown here is derived from an EMBL/GenBank/DDBJ whole genome shotgun (WGS) entry which is preliminary data.</text>
</comment>
<name>A0ABV8P680_9SPHI</name>
<evidence type="ECO:0000259" key="5">
    <source>
        <dbReference type="Pfam" id="PF04542"/>
    </source>
</evidence>